<comment type="similarity">
    <text evidence="3">Belongs to the PTH2 family.</text>
</comment>
<sequence>MGTAIDWAHVICAACLGYVVGELRFRILKGPPQNWWRNVRVAILRFLRLRGQAERISTRVTDEDGRMDTYCKMVFCVRTDLKMGRGKIAAQVGHATLGAYQIALRHAPQYCTAWERGAQPKIALQINSESEAIEMQRKAHRAGLVAYDVLDAGKTQIAAGSLTVVAIGPGPAHLIDQITGKLKLL</sequence>
<dbReference type="PANTHER" id="PTHR12649:SF11">
    <property type="entry name" value="PEPTIDYL-TRNA HYDROLASE 2, MITOCHONDRIAL"/>
    <property type="match status" value="1"/>
</dbReference>
<name>A0A5J4Z8V8_PORPP</name>
<dbReference type="EMBL" id="VRMN01000001">
    <property type="protein sequence ID" value="KAA8499097.1"/>
    <property type="molecule type" value="Genomic_DNA"/>
</dbReference>
<organism evidence="5 6">
    <name type="scientific">Porphyridium purpureum</name>
    <name type="common">Red alga</name>
    <name type="synonym">Porphyridium cruentum</name>
    <dbReference type="NCBI Taxonomy" id="35688"/>
    <lineage>
        <taxon>Eukaryota</taxon>
        <taxon>Rhodophyta</taxon>
        <taxon>Bangiophyceae</taxon>
        <taxon>Porphyridiales</taxon>
        <taxon>Porphyridiaceae</taxon>
        <taxon>Porphyridium</taxon>
    </lineage>
</organism>
<evidence type="ECO:0000256" key="3">
    <source>
        <dbReference type="ARBA" id="ARBA00038050"/>
    </source>
</evidence>
<dbReference type="InterPro" id="IPR023476">
    <property type="entry name" value="Pep_tRNA_hydro_II_dom_sf"/>
</dbReference>
<dbReference type="InterPro" id="IPR002833">
    <property type="entry name" value="PTH2"/>
</dbReference>
<dbReference type="CDD" id="cd02430">
    <property type="entry name" value="PTH2"/>
    <property type="match status" value="1"/>
</dbReference>
<keyword evidence="6" id="KW-1185">Reference proteome</keyword>
<evidence type="ECO:0000256" key="1">
    <source>
        <dbReference type="ARBA" id="ARBA00013260"/>
    </source>
</evidence>
<comment type="caution">
    <text evidence="5">The sequence shown here is derived from an EMBL/GenBank/DDBJ whole genome shotgun (WGS) entry which is preliminary data.</text>
</comment>
<accession>A0A5J4Z8V8</accession>
<dbReference type="NCBIfam" id="TIGR00283">
    <property type="entry name" value="arch_pth2"/>
    <property type="match status" value="1"/>
</dbReference>
<dbReference type="EC" id="3.1.1.29" evidence="1"/>
<evidence type="ECO:0000313" key="6">
    <source>
        <dbReference type="Proteomes" id="UP000324585"/>
    </source>
</evidence>
<protein>
    <recommendedName>
        <fullName evidence="1">peptidyl-tRNA hydrolase</fullName>
        <ecNumber evidence="1">3.1.1.29</ecNumber>
    </recommendedName>
</protein>
<dbReference type="FunFam" id="3.40.1490.10:FF:000001">
    <property type="entry name" value="Peptidyl-tRNA hydrolase 2"/>
    <property type="match status" value="1"/>
</dbReference>
<dbReference type="Proteomes" id="UP000324585">
    <property type="component" value="Unassembled WGS sequence"/>
</dbReference>
<evidence type="ECO:0000313" key="5">
    <source>
        <dbReference type="EMBL" id="KAA8499097.1"/>
    </source>
</evidence>
<evidence type="ECO:0000256" key="4">
    <source>
        <dbReference type="ARBA" id="ARBA00048707"/>
    </source>
</evidence>
<dbReference type="AlphaFoldDB" id="A0A5J4Z8V8"/>
<gene>
    <name evidence="5" type="ORF">FVE85_6682</name>
</gene>
<dbReference type="OrthoDB" id="1733656at2759"/>
<dbReference type="GO" id="GO:0005829">
    <property type="term" value="C:cytosol"/>
    <property type="evidence" value="ECO:0007669"/>
    <property type="project" value="TreeGrafter"/>
</dbReference>
<dbReference type="SUPFAM" id="SSF102462">
    <property type="entry name" value="Peptidyl-tRNA hydrolase II"/>
    <property type="match status" value="1"/>
</dbReference>
<dbReference type="GO" id="GO:0004045">
    <property type="term" value="F:peptidyl-tRNA hydrolase activity"/>
    <property type="evidence" value="ECO:0007669"/>
    <property type="project" value="UniProtKB-EC"/>
</dbReference>
<dbReference type="PANTHER" id="PTHR12649">
    <property type="entry name" value="PEPTIDYL-TRNA HYDROLASE 2"/>
    <property type="match status" value="1"/>
</dbReference>
<evidence type="ECO:0000256" key="2">
    <source>
        <dbReference type="ARBA" id="ARBA00022801"/>
    </source>
</evidence>
<dbReference type="Pfam" id="PF01981">
    <property type="entry name" value="PTH2"/>
    <property type="match status" value="1"/>
</dbReference>
<comment type="catalytic activity">
    <reaction evidence="4">
        <text>an N-acyl-L-alpha-aminoacyl-tRNA + H2O = an N-acyl-L-amino acid + a tRNA + H(+)</text>
        <dbReference type="Rhea" id="RHEA:54448"/>
        <dbReference type="Rhea" id="RHEA-COMP:10123"/>
        <dbReference type="Rhea" id="RHEA-COMP:13883"/>
        <dbReference type="ChEBI" id="CHEBI:15377"/>
        <dbReference type="ChEBI" id="CHEBI:15378"/>
        <dbReference type="ChEBI" id="CHEBI:59874"/>
        <dbReference type="ChEBI" id="CHEBI:78442"/>
        <dbReference type="ChEBI" id="CHEBI:138191"/>
        <dbReference type="EC" id="3.1.1.29"/>
    </reaction>
</comment>
<dbReference type="OMA" id="GHAAVEC"/>
<reference evidence="6" key="1">
    <citation type="journal article" date="2019" name="Nat. Commun.">
        <title>Expansion of phycobilisome linker gene families in mesophilic red algae.</title>
        <authorList>
            <person name="Lee J."/>
            <person name="Kim D."/>
            <person name="Bhattacharya D."/>
            <person name="Yoon H.S."/>
        </authorList>
    </citation>
    <scope>NUCLEOTIDE SEQUENCE [LARGE SCALE GENOMIC DNA]</scope>
    <source>
        <strain evidence="6">CCMP 1328</strain>
    </source>
</reference>
<proteinExistence type="inferred from homology"/>
<dbReference type="Gene3D" id="3.40.1490.10">
    <property type="entry name" value="Bit1"/>
    <property type="match status" value="1"/>
</dbReference>
<keyword evidence="2 5" id="KW-0378">Hydrolase</keyword>